<feature type="compositionally biased region" description="Basic residues" evidence="1">
    <location>
        <begin position="105"/>
        <end position="114"/>
    </location>
</feature>
<keyword evidence="2" id="KW-1133">Transmembrane helix</keyword>
<protein>
    <submittedName>
        <fullName evidence="3">Uncharacterized protein</fullName>
    </submittedName>
</protein>
<dbReference type="AlphaFoldDB" id="A0A0K2B5F4"/>
<dbReference type="KEGG" id="samb:SAM23877_7335"/>
<evidence type="ECO:0000256" key="2">
    <source>
        <dbReference type="SAM" id="Phobius"/>
    </source>
</evidence>
<feature type="region of interest" description="Disordered" evidence="1">
    <location>
        <begin position="76"/>
        <end position="114"/>
    </location>
</feature>
<keyword evidence="2" id="KW-0812">Transmembrane</keyword>
<gene>
    <name evidence="3" type="ORF">SAM23877_7335</name>
</gene>
<name>A0A0K2B5F4_STRA7</name>
<proteinExistence type="predicted"/>
<organism evidence="3 4">
    <name type="scientific">Streptomyces ambofaciens (strain ATCC 23877 / 3486 / DSM 40053 / JCM 4204 / NBRC 12836 / NRRL B-2516)</name>
    <dbReference type="NCBI Taxonomy" id="278992"/>
    <lineage>
        <taxon>Bacteria</taxon>
        <taxon>Bacillati</taxon>
        <taxon>Actinomycetota</taxon>
        <taxon>Actinomycetes</taxon>
        <taxon>Kitasatosporales</taxon>
        <taxon>Streptomycetaceae</taxon>
        <taxon>Streptomyces</taxon>
    </lineage>
</organism>
<keyword evidence="2" id="KW-0472">Membrane</keyword>
<sequence length="114" mass="12902">MERGWTSSSSSILAARVLRWLLAVIFVRLRRRTEALRNVEKLILLTVLVLDILDAPTALGRGVLDAVSELASGIRTSAAESNPPRMRHPVTQARRRGHGLQERRVRLRRTSRSR</sequence>
<evidence type="ECO:0000313" key="3">
    <source>
        <dbReference type="EMBL" id="AKZ60376.1"/>
    </source>
</evidence>
<dbReference type="EMBL" id="CP012382">
    <property type="protein sequence ID" value="AKZ60376.1"/>
    <property type="molecule type" value="Genomic_DNA"/>
</dbReference>
<reference evidence="4" key="1">
    <citation type="journal article" date="2015" name="J. Biotechnol.">
        <title>Complete genome sequence of Streptomyces ambofaciens ATCC 23877, the spiramycin producer.</title>
        <authorList>
            <person name="Thibessard A."/>
            <person name="Haas D."/>
            <person name="Gerbaud C."/>
            <person name="Aigle B."/>
            <person name="Lautru S."/>
            <person name="Pernodet J.L."/>
            <person name="Leblond P."/>
        </authorList>
    </citation>
    <scope>NUCLEOTIDE SEQUENCE [LARGE SCALE GENOMIC DNA]</scope>
    <source>
        <strain evidence="4">ATCC 23877 / 3486 / DSM 40053 / JCM 4204 / NBRC 12836 / NRRL B-2516</strain>
    </source>
</reference>
<feature type="compositionally biased region" description="Basic residues" evidence="1">
    <location>
        <begin position="85"/>
        <end position="98"/>
    </location>
</feature>
<evidence type="ECO:0000313" key="4">
    <source>
        <dbReference type="Proteomes" id="UP000061018"/>
    </source>
</evidence>
<accession>A0A0K2B5F4</accession>
<dbReference type="Proteomes" id="UP000061018">
    <property type="component" value="Chromosome"/>
</dbReference>
<evidence type="ECO:0000256" key="1">
    <source>
        <dbReference type="SAM" id="MobiDB-lite"/>
    </source>
</evidence>
<feature type="transmembrane region" description="Helical" evidence="2">
    <location>
        <begin position="12"/>
        <end position="29"/>
    </location>
</feature>